<evidence type="ECO:0000259" key="2">
    <source>
        <dbReference type="Pfam" id="PF03771"/>
    </source>
</evidence>
<feature type="domain" description="DUF317" evidence="2">
    <location>
        <begin position="143"/>
        <end position="200"/>
    </location>
</feature>
<name>A0A2A2D7T2_9ACTN</name>
<dbReference type="RefSeq" id="WP_095582051.1">
    <property type="nucleotide sequence ID" value="NZ_JAJQQS010000010.1"/>
</dbReference>
<feature type="compositionally biased region" description="Polar residues" evidence="1">
    <location>
        <begin position="250"/>
        <end position="270"/>
    </location>
</feature>
<organism evidence="3 4">
    <name type="scientific">Streptomyces albireticuli</name>
    <dbReference type="NCBI Taxonomy" id="1940"/>
    <lineage>
        <taxon>Bacteria</taxon>
        <taxon>Bacillati</taxon>
        <taxon>Actinomycetota</taxon>
        <taxon>Actinomycetes</taxon>
        <taxon>Kitasatosporales</taxon>
        <taxon>Streptomycetaceae</taxon>
        <taxon>Streptomyces</taxon>
    </lineage>
</organism>
<gene>
    <name evidence="3" type="ORF">CK936_18350</name>
</gene>
<dbReference type="Pfam" id="PF03771">
    <property type="entry name" value="SPDY"/>
    <property type="match status" value="2"/>
</dbReference>
<dbReference type="InterPro" id="IPR005523">
    <property type="entry name" value="DUF317_SPDY"/>
</dbReference>
<sequence>MKKKEWAGWGQAGQQAEQHYLIEPRHLAGGGDLGHVTEFLRASGWQDRSSKAGVPVLFDSPDRTIRIGYDPHTQPGGWTIRGTATGQQEAWHATLGKQVPVEIVAGFTDALTRPRSAHAPNVWEPLQQHGWHTEQGQHVSAMSPDGNAFVRFHQDGQGQAYWWAAAQTEHGPAWNAVFTPTTPMHLVQAFTTALSDPQPVMRPRGHIPPTLRIRSTSVSVLPSQLSAWQQARITAARAATWARSSWASTHPSKNPTGPYATASSGARTRR</sequence>
<dbReference type="Proteomes" id="UP000218944">
    <property type="component" value="Unassembled WGS sequence"/>
</dbReference>
<evidence type="ECO:0000256" key="1">
    <source>
        <dbReference type="SAM" id="MobiDB-lite"/>
    </source>
</evidence>
<feature type="domain" description="DUF317" evidence="2">
    <location>
        <begin position="60"/>
        <end position="116"/>
    </location>
</feature>
<keyword evidence="4" id="KW-1185">Reference proteome</keyword>
<dbReference type="AlphaFoldDB" id="A0A2A2D7T2"/>
<reference evidence="3 4" key="1">
    <citation type="submission" date="2017-08" db="EMBL/GenBank/DDBJ databases">
        <title>Genome sequence of Streptomyces albireticuli NRRL B-1670.</title>
        <authorList>
            <person name="Graham D.E."/>
            <person name="Mahan K.M."/>
            <person name="Klingeman D.M."/>
            <person name="Hettich R.L."/>
            <person name="Parry R.J."/>
            <person name="Spain J.C."/>
        </authorList>
    </citation>
    <scope>NUCLEOTIDE SEQUENCE [LARGE SCALE GENOMIC DNA]</scope>
    <source>
        <strain evidence="3 4">NRRL B-1670</strain>
    </source>
</reference>
<dbReference type="EMBL" id="NSJV01000359">
    <property type="protein sequence ID" value="PAU47506.1"/>
    <property type="molecule type" value="Genomic_DNA"/>
</dbReference>
<proteinExistence type="predicted"/>
<accession>A0A2A2D7T2</accession>
<comment type="caution">
    <text evidence="3">The sequence shown here is derived from an EMBL/GenBank/DDBJ whole genome shotgun (WGS) entry which is preliminary data.</text>
</comment>
<feature type="region of interest" description="Disordered" evidence="1">
    <location>
        <begin position="246"/>
        <end position="270"/>
    </location>
</feature>
<evidence type="ECO:0000313" key="3">
    <source>
        <dbReference type="EMBL" id="PAU47506.1"/>
    </source>
</evidence>
<evidence type="ECO:0000313" key="4">
    <source>
        <dbReference type="Proteomes" id="UP000218944"/>
    </source>
</evidence>
<protein>
    <recommendedName>
        <fullName evidence="2">DUF317 domain-containing protein</fullName>
    </recommendedName>
</protein>